<dbReference type="eggNOG" id="COG1573">
    <property type="taxonomic scope" value="Bacteria"/>
</dbReference>
<dbReference type="AlphaFoldDB" id="X7ED32"/>
<dbReference type="GO" id="GO:0006281">
    <property type="term" value="P:DNA repair"/>
    <property type="evidence" value="ECO:0007669"/>
    <property type="project" value="UniProtKB-KW"/>
</dbReference>
<name>X7ED32_9RHOB</name>
<accession>X7ED32</accession>
<keyword evidence="4" id="KW-0479">Metal-binding</keyword>
<dbReference type="EMBL" id="JALZ01000015">
    <property type="protein sequence ID" value="ETX13974.1"/>
    <property type="molecule type" value="Genomic_DNA"/>
</dbReference>
<dbReference type="PATRIC" id="fig|1449350.3.peg.2844"/>
<keyword evidence="12" id="KW-1185">Reference proteome</keyword>
<evidence type="ECO:0000256" key="9">
    <source>
        <dbReference type="ARBA" id="ARBA00023204"/>
    </source>
</evidence>
<comment type="caution">
    <text evidence="11">The sequence shown here is derived from an EMBL/GenBank/DDBJ whole genome shotgun (WGS) entry which is preliminary data.</text>
</comment>
<evidence type="ECO:0000256" key="3">
    <source>
        <dbReference type="ARBA" id="ARBA00022485"/>
    </source>
</evidence>
<keyword evidence="3" id="KW-0004">4Fe-4S</keyword>
<sequence length="493" mass="53760">MRQVVLPRVGTVAAWRREARALAAAGVPAEEVIWSVGGASGDLFAAGGEGRTGALPRTPEYFRQEEAGTRLRLPKAAVDTIESAMCHSDRERFARGYRLVLRLSRGEAVWGDRADADVGCVLRQAKAVGRDIHKMHAFVRFREVEGTGARRAFAAWFEPEHNCVERGTPFFAKRFGDMDWVIATPGVTARFVEGRLSFEETGDVARPPEDATEELWRTYYASIFNPARLMVKAMCAEMPKKYWKNLPEAELIPGLVAGAEARVRQMAETAPAAVPHGRAEKVRERTRALLAEAEPDDALGRLHREIGACARCGICPKATAPVPGEGPVSAELMIVGEQPGDHEDLSGRPFVGPSGRLLDESAEAAGLDRGAAYVTNAVKGFKYAPRGKRRIHSKPDAGEVERCRWWLDLERELVAPKLILSMGATAAEALTGTGKGILKRRGRIEEAEDGTPVLLTMHPSYLLRIPDAGRAEAERAAFREDLGAAARLLQGMA</sequence>
<dbReference type="Pfam" id="PF13566">
    <property type="entry name" value="DUF4130"/>
    <property type="match status" value="1"/>
</dbReference>
<dbReference type="RefSeq" id="WP_037263792.1">
    <property type="nucleotide sequence ID" value="NZ_JALZ01000015.1"/>
</dbReference>
<keyword evidence="7" id="KW-0408">Iron</keyword>
<comment type="similarity">
    <text evidence="1">Belongs to the uracil-DNA glycosylase (UDG) superfamily. Type 4 (UDGa) family.</text>
</comment>
<dbReference type="InterPro" id="IPR005122">
    <property type="entry name" value="Uracil-DNA_glycosylase-like"/>
</dbReference>
<dbReference type="InterPro" id="IPR025404">
    <property type="entry name" value="DUF4130"/>
</dbReference>
<keyword evidence="6" id="KW-0378">Hydrolase</keyword>
<evidence type="ECO:0000256" key="8">
    <source>
        <dbReference type="ARBA" id="ARBA00023014"/>
    </source>
</evidence>
<evidence type="ECO:0000256" key="7">
    <source>
        <dbReference type="ARBA" id="ARBA00023004"/>
    </source>
</evidence>
<dbReference type="GO" id="GO:0097506">
    <property type="term" value="F:deaminated base DNA N-glycosylase activity"/>
    <property type="evidence" value="ECO:0007669"/>
    <property type="project" value="UniProtKB-ARBA"/>
</dbReference>
<keyword evidence="8" id="KW-0411">Iron-sulfur</keyword>
<evidence type="ECO:0000313" key="12">
    <source>
        <dbReference type="Proteomes" id="UP000022447"/>
    </source>
</evidence>
<dbReference type="NCBIfam" id="TIGR03914">
    <property type="entry name" value="UDG_fam_dom"/>
    <property type="match status" value="1"/>
</dbReference>
<keyword evidence="5" id="KW-0227">DNA damage</keyword>
<evidence type="ECO:0000256" key="2">
    <source>
        <dbReference type="ARBA" id="ARBA00019403"/>
    </source>
</evidence>
<feature type="domain" description="Uracil-DNA glycosylase-like" evidence="10">
    <location>
        <begin position="323"/>
        <end position="483"/>
    </location>
</feature>
<evidence type="ECO:0000256" key="4">
    <source>
        <dbReference type="ARBA" id="ARBA00022723"/>
    </source>
</evidence>
<evidence type="ECO:0000256" key="1">
    <source>
        <dbReference type="ARBA" id="ARBA00006521"/>
    </source>
</evidence>
<dbReference type="SMART" id="SM00987">
    <property type="entry name" value="UreE_C"/>
    <property type="match status" value="1"/>
</dbReference>
<organism evidence="11 12">
    <name type="scientific">Roseivivax halodurans JCM 10272</name>
    <dbReference type="NCBI Taxonomy" id="1449350"/>
    <lineage>
        <taxon>Bacteria</taxon>
        <taxon>Pseudomonadati</taxon>
        <taxon>Pseudomonadota</taxon>
        <taxon>Alphaproteobacteria</taxon>
        <taxon>Rhodobacterales</taxon>
        <taxon>Roseobacteraceae</taxon>
        <taxon>Roseivivax</taxon>
    </lineage>
</organism>
<dbReference type="CDD" id="cd10030">
    <property type="entry name" value="UDG-F4_TTUDGA_SPO1dp_like"/>
    <property type="match status" value="1"/>
</dbReference>
<evidence type="ECO:0000256" key="6">
    <source>
        <dbReference type="ARBA" id="ARBA00022801"/>
    </source>
</evidence>
<dbReference type="GO" id="GO:0051539">
    <property type="term" value="F:4 iron, 4 sulfur cluster binding"/>
    <property type="evidence" value="ECO:0007669"/>
    <property type="project" value="UniProtKB-KW"/>
</dbReference>
<dbReference type="SUPFAM" id="SSF52141">
    <property type="entry name" value="Uracil-DNA glycosylase-like"/>
    <property type="match status" value="1"/>
</dbReference>
<dbReference type="InterPro" id="IPR023875">
    <property type="entry name" value="DNA_repair_put"/>
</dbReference>
<dbReference type="NCBIfam" id="TIGR03915">
    <property type="entry name" value="SAM_7_link_chp"/>
    <property type="match status" value="1"/>
</dbReference>
<proteinExistence type="inferred from homology"/>
<dbReference type="Proteomes" id="UP000022447">
    <property type="component" value="Unassembled WGS sequence"/>
</dbReference>
<dbReference type="OrthoDB" id="5290748at2"/>
<dbReference type="InterPro" id="IPR036895">
    <property type="entry name" value="Uracil-DNA_glycosylase-like_sf"/>
</dbReference>
<dbReference type="InterPro" id="IPR051536">
    <property type="entry name" value="UDG_Type-4/5"/>
</dbReference>
<dbReference type="Gene3D" id="3.40.470.10">
    <property type="entry name" value="Uracil-DNA glycosylase-like domain"/>
    <property type="match status" value="1"/>
</dbReference>
<dbReference type="STRING" id="1449350.OCH239_05820"/>
<dbReference type="GO" id="GO:0046872">
    <property type="term" value="F:metal ion binding"/>
    <property type="evidence" value="ECO:0007669"/>
    <property type="project" value="UniProtKB-KW"/>
</dbReference>
<reference evidence="11 12" key="1">
    <citation type="submission" date="2014-01" db="EMBL/GenBank/DDBJ databases">
        <title>Roseivivax halodurans JCM 10272 Genome Sequencing.</title>
        <authorList>
            <person name="Lai Q."/>
            <person name="Li G."/>
            <person name="Shao Z."/>
        </authorList>
    </citation>
    <scope>NUCLEOTIDE SEQUENCE [LARGE SCALE GENOMIC DNA]</scope>
    <source>
        <strain evidence="11 12">JCM 10272</strain>
    </source>
</reference>
<evidence type="ECO:0000313" key="11">
    <source>
        <dbReference type="EMBL" id="ETX13974.1"/>
    </source>
</evidence>
<evidence type="ECO:0000256" key="5">
    <source>
        <dbReference type="ARBA" id="ARBA00022763"/>
    </source>
</evidence>
<gene>
    <name evidence="11" type="ORF">OCH239_05820</name>
</gene>
<dbReference type="InterPro" id="IPR005273">
    <property type="entry name" value="Ura-DNA_glyco_family4"/>
</dbReference>
<evidence type="ECO:0000259" key="10">
    <source>
        <dbReference type="SMART" id="SM00986"/>
    </source>
</evidence>
<dbReference type="PANTHER" id="PTHR33693:SF9">
    <property type="entry name" value="TYPE-4 URACIL-DNA GLYCOSYLASE"/>
    <property type="match status" value="1"/>
</dbReference>
<protein>
    <recommendedName>
        <fullName evidence="2">Type-4 uracil-DNA glycosylase</fullName>
    </recommendedName>
</protein>
<dbReference type="PANTHER" id="PTHR33693">
    <property type="entry name" value="TYPE-5 URACIL-DNA GLYCOSYLASE"/>
    <property type="match status" value="1"/>
</dbReference>
<dbReference type="SMART" id="SM00986">
    <property type="entry name" value="UDG"/>
    <property type="match status" value="1"/>
</dbReference>
<keyword evidence="9" id="KW-0234">DNA repair</keyword>
<dbReference type="Pfam" id="PF03167">
    <property type="entry name" value="UDG"/>
    <property type="match status" value="1"/>
</dbReference>